<dbReference type="Proteomes" id="UP000321062">
    <property type="component" value="Chromosome"/>
</dbReference>
<evidence type="ECO:0000313" key="1">
    <source>
        <dbReference type="EMBL" id="QEE20780.1"/>
    </source>
</evidence>
<name>A0A5B9DN54_9HYPH</name>
<sequence>MRQAAGQRRRLIAREAGTALAVIAVYILVLLLPLHQAAALQRDLSALGYETVGTWSICQQSAPAGSHEVPTAVKCPAAGVAKQQLAAILPASIGVEAPIEAGCTGHPAPGVGMHAGGGLAGNPRQTRAPPAQS</sequence>
<dbReference type="AlphaFoldDB" id="A0A5B9DN54"/>
<keyword evidence="2" id="KW-1185">Reference proteome</keyword>
<dbReference type="OrthoDB" id="7950620at2"/>
<reference evidence="1 2" key="1">
    <citation type="journal article" date="2015" name="Int. J. Syst. Evol. Microbiol.">
        <title>Youhaiella tibetensis gen. nov., sp. nov., isolated from subsurface sediment.</title>
        <authorList>
            <person name="Wang Y.X."/>
            <person name="Huang F.Q."/>
            <person name="Nogi Y."/>
            <person name="Pang S.J."/>
            <person name="Wang P.K."/>
            <person name="Lv J."/>
        </authorList>
    </citation>
    <scope>NUCLEOTIDE SEQUENCE [LARGE SCALE GENOMIC DNA]</scope>
    <source>
        <strain evidence="2">fig4</strain>
    </source>
</reference>
<protein>
    <submittedName>
        <fullName evidence="1">Uncharacterized protein</fullName>
    </submittedName>
</protein>
<evidence type="ECO:0000313" key="2">
    <source>
        <dbReference type="Proteomes" id="UP000321062"/>
    </source>
</evidence>
<accession>A0A5B9DN54</accession>
<organism evidence="1 2">
    <name type="scientific">Paradevosia tibetensis</name>
    <dbReference type="NCBI Taxonomy" id="1447062"/>
    <lineage>
        <taxon>Bacteria</taxon>
        <taxon>Pseudomonadati</taxon>
        <taxon>Pseudomonadota</taxon>
        <taxon>Alphaproteobacteria</taxon>
        <taxon>Hyphomicrobiales</taxon>
        <taxon>Devosiaceae</taxon>
        <taxon>Paradevosia</taxon>
    </lineage>
</organism>
<proteinExistence type="predicted"/>
<dbReference type="KEGG" id="yti:FNA67_11610"/>
<gene>
    <name evidence="1" type="ORF">FNA67_11610</name>
</gene>
<dbReference type="RefSeq" id="WP_147656129.1">
    <property type="nucleotide sequence ID" value="NZ_BMFM01000001.1"/>
</dbReference>
<dbReference type="EMBL" id="CP041690">
    <property type="protein sequence ID" value="QEE20780.1"/>
    <property type="molecule type" value="Genomic_DNA"/>
</dbReference>